<dbReference type="EMBL" id="CP046600">
    <property type="protein sequence ID" value="QUR69443.1"/>
    <property type="molecule type" value="Genomic_DNA"/>
</dbReference>
<evidence type="ECO:0000313" key="3">
    <source>
        <dbReference type="EMBL" id="QUR69443.1"/>
    </source>
</evidence>
<accession>A0A975K424</accession>
<evidence type="ECO:0000256" key="1">
    <source>
        <dbReference type="SAM" id="MobiDB-lite"/>
    </source>
</evidence>
<gene>
    <name evidence="3" type="ORF">F6B93_22305</name>
</gene>
<proteinExistence type="predicted"/>
<name>A0A975K424_9MYCO</name>
<organism evidence="3 4">
    <name type="scientific">Mycobacterium spongiae</name>
    <dbReference type="NCBI Taxonomy" id="886343"/>
    <lineage>
        <taxon>Bacteria</taxon>
        <taxon>Bacillati</taxon>
        <taxon>Actinomycetota</taxon>
        <taxon>Actinomycetes</taxon>
        <taxon>Mycobacteriales</taxon>
        <taxon>Mycobacteriaceae</taxon>
        <taxon>Mycobacterium</taxon>
    </lineage>
</organism>
<keyword evidence="4" id="KW-1185">Reference proteome</keyword>
<evidence type="ECO:0000259" key="2">
    <source>
        <dbReference type="Pfam" id="PF00934"/>
    </source>
</evidence>
<feature type="region of interest" description="Disordered" evidence="1">
    <location>
        <begin position="124"/>
        <end position="167"/>
    </location>
</feature>
<dbReference type="KEGG" id="mspg:F6B93_22305"/>
<feature type="compositionally biased region" description="Basic residues" evidence="1">
    <location>
        <begin position="143"/>
        <end position="159"/>
    </location>
</feature>
<dbReference type="InterPro" id="IPR000084">
    <property type="entry name" value="PE-PGRS_N"/>
</dbReference>
<sequence length="171" mass="16344">MSVVGHPPIVGGWSDVVCGGRPEMVAAAAGDSAGIESMISAANAVVAGCTAGGDGGSSTTGAGGNGARSGDGGDGGDNAGFLSFGAGGGDGGGGGIGGGGVATRAWAATARSAARVVSAVRAGTADPARRHASGLDPLTGWRPRSRTRRRAAVVKPGRRRGSEHDLSQCCC</sequence>
<dbReference type="RefSeq" id="WP_211697031.1">
    <property type="nucleotide sequence ID" value="NZ_CP046600.1"/>
</dbReference>
<dbReference type="AlphaFoldDB" id="A0A975K424"/>
<dbReference type="Pfam" id="PF00934">
    <property type="entry name" value="PE"/>
    <property type="match status" value="1"/>
</dbReference>
<reference evidence="3" key="1">
    <citation type="submission" date="2019-12" db="EMBL/GenBank/DDBJ databases">
        <title>Mycobacterium spongiae sp. nov.</title>
        <authorList>
            <person name="Stinear T."/>
        </authorList>
    </citation>
    <scope>NUCLEOTIDE SEQUENCE</scope>
    <source>
        <strain evidence="3">FSD4b-SM</strain>
    </source>
</reference>
<feature type="domain" description="PE" evidence="2">
    <location>
        <begin position="22"/>
        <end position="51"/>
    </location>
</feature>
<protein>
    <submittedName>
        <fullName evidence="3">PE domain-containing protein</fullName>
    </submittedName>
</protein>
<evidence type="ECO:0000313" key="4">
    <source>
        <dbReference type="Proteomes" id="UP000682202"/>
    </source>
</evidence>
<dbReference type="Proteomes" id="UP000682202">
    <property type="component" value="Chromosome"/>
</dbReference>